<dbReference type="PANTHER" id="PTHR22550">
    <property type="entry name" value="SPORE GERMINATION PROTEIN"/>
    <property type="match status" value="1"/>
</dbReference>
<keyword evidence="2 3" id="KW-0472">Membrane</keyword>
<dbReference type="Proteomes" id="UP000187465">
    <property type="component" value="Unassembled WGS sequence"/>
</dbReference>
<gene>
    <name evidence="4" type="ORF">BJP51_13210</name>
</gene>
<organism evidence="4 5">
    <name type="scientific">Paenibacillus odorifer</name>
    <dbReference type="NCBI Taxonomy" id="189426"/>
    <lineage>
        <taxon>Bacteria</taxon>
        <taxon>Bacillati</taxon>
        <taxon>Bacillota</taxon>
        <taxon>Bacilli</taxon>
        <taxon>Bacillales</taxon>
        <taxon>Paenibacillaceae</taxon>
        <taxon>Paenibacillus</taxon>
    </lineage>
</organism>
<feature type="transmembrane region" description="Helical" evidence="3">
    <location>
        <begin position="298"/>
        <end position="317"/>
    </location>
</feature>
<dbReference type="AlphaFoldDB" id="A0A1R0XCW5"/>
<evidence type="ECO:0000313" key="4">
    <source>
        <dbReference type="EMBL" id="OMD32926.1"/>
    </source>
</evidence>
<dbReference type="InterPro" id="IPR004995">
    <property type="entry name" value="Spore_Ger"/>
</dbReference>
<comment type="similarity">
    <text evidence="1">Belongs to the GerABKA family.</text>
</comment>
<dbReference type="EMBL" id="MKQP01000015">
    <property type="protein sequence ID" value="OMD32926.1"/>
    <property type="molecule type" value="Genomic_DNA"/>
</dbReference>
<dbReference type="PIRSF" id="PIRSF005690">
    <property type="entry name" value="GerBA"/>
    <property type="match status" value="1"/>
</dbReference>
<feature type="transmembrane region" description="Helical" evidence="3">
    <location>
        <begin position="376"/>
        <end position="406"/>
    </location>
</feature>
<protein>
    <submittedName>
        <fullName evidence="4">Spore germination protein</fullName>
    </submittedName>
</protein>
<feature type="transmembrane region" description="Helical" evidence="3">
    <location>
        <begin position="256"/>
        <end position="277"/>
    </location>
</feature>
<evidence type="ECO:0000256" key="2">
    <source>
        <dbReference type="ARBA" id="ARBA00023136"/>
    </source>
</evidence>
<dbReference type="GO" id="GO:0016020">
    <property type="term" value="C:membrane"/>
    <property type="evidence" value="ECO:0007669"/>
    <property type="project" value="InterPro"/>
</dbReference>
<proteinExistence type="inferred from homology"/>
<reference evidence="4 5" key="1">
    <citation type="submission" date="2016-10" db="EMBL/GenBank/DDBJ databases">
        <title>Paenibacillus species isolates.</title>
        <authorList>
            <person name="Beno S.M."/>
        </authorList>
    </citation>
    <scope>NUCLEOTIDE SEQUENCE [LARGE SCALE GENOMIC DNA]</scope>
    <source>
        <strain evidence="4 5">FSL H7-0604</strain>
    </source>
</reference>
<dbReference type="InterPro" id="IPR050768">
    <property type="entry name" value="UPF0353/GerABKA_families"/>
</dbReference>
<keyword evidence="3" id="KW-1133">Transmembrane helix</keyword>
<name>A0A1R0XCW5_9BACL</name>
<keyword evidence="3" id="KW-0812">Transmembrane</keyword>
<comment type="caution">
    <text evidence="4">The sequence shown here is derived from an EMBL/GenBank/DDBJ whole genome shotgun (WGS) entry which is preliminary data.</text>
</comment>
<evidence type="ECO:0000313" key="5">
    <source>
        <dbReference type="Proteomes" id="UP000187465"/>
    </source>
</evidence>
<dbReference type="Pfam" id="PF03323">
    <property type="entry name" value="GerA"/>
    <property type="match status" value="1"/>
</dbReference>
<feature type="transmembrane region" description="Helical" evidence="3">
    <location>
        <begin position="418"/>
        <end position="443"/>
    </location>
</feature>
<sequence length="504" mass="56176">MKDTEIGTLSSRLEVNIANLYQLMGESSDVVIKELQIEENTHISLIYIDGLVDTQVLHNSILYSLQEHIPYEQLRGLSPEQKFEIIKKQIIIAGDIAVIDDYSQFIHHLLSGNIMLLLDGLSSALRIGLPGWEDRNVGEPSSQSVVRGPMEGFTENLRTNTALVRRKIKDSHLWLETVQIGRVTQTSVSIMYLSNIANKELVQEVKRRLNKIDTDSILESGYIEEFIQETAVTPFPTVYNSDRPDTIAAGILEGKVAILVDGTPFVLLVPTFFVAFFQSAEDYYQRADIGTLLRLVRFISFFITLLAPSLYVAITTYHQEMIPTNLVISLAAQRESVPFPAFVEALIMEMTYEILREAGVRIPKNIGQAISIVGTLVIGQAAVAAGFISSAMVIIVSLTAISSFVIPETGMSIAARMIRFVLIALAGFIGLYGILFGIFIIVLHLSSLRSFGMPYMSPLGPYNSKDLKDSIFRFPWPFLKTRPAENKTQNLFRQSTSSDKEPTK</sequence>
<evidence type="ECO:0000256" key="1">
    <source>
        <dbReference type="ARBA" id="ARBA00005278"/>
    </source>
</evidence>
<evidence type="ECO:0000256" key="3">
    <source>
        <dbReference type="SAM" id="Phobius"/>
    </source>
</evidence>
<dbReference type="GO" id="GO:0009847">
    <property type="term" value="P:spore germination"/>
    <property type="evidence" value="ECO:0007669"/>
    <property type="project" value="InterPro"/>
</dbReference>
<dbReference type="RefSeq" id="WP_036675892.1">
    <property type="nucleotide sequence ID" value="NZ_MKQP01000015.1"/>
</dbReference>
<accession>A0A1R0XCW5</accession>
<dbReference type="PANTHER" id="PTHR22550:SF5">
    <property type="entry name" value="LEUCINE ZIPPER PROTEIN 4"/>
    <property type="match status" value="1"/>
</dbReference>